<comment type="subunit">
    <text evidence="10">Monomer.</text>
</comment>
<dbReference type="InterPro" id="IPR011258">
    <property type="entry name" value="BPG-indep_PGM_N"/>
</dbReference>
<evidence type="ECO:0000256" key="12">
    <source>
        <dbReference type="PIRSR" id="PIRSR001492-2"/>
    </source>
</evidence>
<dbReference type="HAMAP" id="MF_01038">
    <property type="entry name" value="GpmI"/>
    <property type="match status" value="1"/>
</dbReference>
<dbReference type="InterPro" id="IPR006124">
    <property type="entry name" value="Metalloenzyme"/>
</dbReference>
<feature type="binding site" evidence="10 13">
    <location>
        <position position="15"/>
    </location>
    <ligand>
        <name>Mn(2+)</name>
        <dbReference type="ChEBI" id="CHEBI:29035"/>
        <label>2</label>
    </ligand>
</feature>
<feature type="binding site" evidence="10 13">
    <location>
        <position position="442"/>
    </location>
    <ligand>
        <name>Mn(2+)</name>
        <dbReference type="ChEBI" id="CHEBI:29035"/>
        <label>2</label>
    </ligand>
</feature>
<evidence type="ECO:0000256" key="1">
    <source>
        <dbReference type="ARBA" id="ARBA00000370"/>
    </source>
</evidence>
<dbReference type="SUPFAM" id="SSF64158">
    <property type="entry name" value="2,3-Bisphosphoglycerate-independent phosphoglycerate mutase, substrate-binding domain"/>
    <property type="match status" value="1"/>
</dbReference>
<keyword evidence="17" id="KW-1185">Reference proteome</keyword>
<protein>
    <recommendedName>
        <fullName evidence="9 10">2,3-bisphosphoglycerate-independent phosphoglycerate mutase</fullName>
        <shortName evidence="10">BPG-independent PGAM</shortName>
        <shortName evidence="10">Phosphoglyceromutase</shortName>
        <shortName evidence="10">iPGM</shortName>
        <ecNumber evidence="4 10">5.4.2.12</ecNumber>
    </recommendedName>
</protein>
<evidence type="ECO:0000256" key="7">
    <source>
        <dbReference type="ARBA" id="ARBA00023211"/>
    </source>
</evidence>
<evidence type="ECO:0000256" key="2">
    <source>
        <dbReference type="ARBA" id="ARBA00004798"/>
    </source>
</evidence>
<feature type="binding site" evidence="10 13">
    <location>
        <position position="401"/>
    </location>
    <ligand>
        <name>Mn(2+)</name>
        <dbReference type="ChEBI" id="CHEBI:29035"/>
        <label>1</label>
    </ligand>
</feature>
<feature type="binding site" evidence="10 13">
    <location>
        <position position="65"/>
    </location>
    <ligand>
        <name>Mn(2+)</name>
        <dbReference type="ChEBI" id="CHEBI:29035"/>
        <label>2</label>
    </ligand>
</feature>
<dbReference type="KEGG" id="ppha:BVH74_06455"/>
<dbReference type="PANTHER" id="PTHR31637:SF0">
    <property type="entry name" value="2,3-BISPHOSPHOGLYCERATE-INDEPENDENT PHOSPHOGLYCERATE MUTASE"/>
    <property type="match status" value="1"/>
</dbReference>
<feature type="binding site" evidence="10 13">
    <location>
        <position position="443"/>
    </location>
    <ligand>
        <name>Mn(2+)</name>
        <dbReference type="ChEBI" id="CHEBI:29035"/>
        <label>2</label>
    </ligand>
</feature>
<dbReference type="InterPro" id="IPR036646">
    <property type="entry name" value="PGAM_B_sf"/>
</dbReference>
<sequence length="512" mass="54969">MTTVAPKPLVLMILDGFGYSESPESNAIMAATTPVWDRLWAEAPRTLVSGSGMDVGLPDGQMGNSEVGHMNLGAGRIVYQDFTRVTKAIADGDFFSNPQICAAVDQAVAGGNAVHVLGLLSPGGVHSHEQQLVAMVELAAQRGAEQIYVHAFLDGRDTPPKSAEPSLHLLDNTYQRLGKGRTASLIGRYFAMDRDNRWDRVEAAYNLIVDGKAEFTAANAVDGLMAAYERGESDEFVKATSIGEPVAVADGDAVVFMNFRADRARELTRAFVEPAFSGFERARVPQLSGFVMLTQYAADIPAPCAFPPASLNNVLGEYLAKQGKTQLRIAETEKYAHVTFFFSGGREEPFEGEERILIPSPQVATYDLQPQMSAPEVTDRIVEAIEQQRYDVIIVNYANGDMVGHTGVFEAAVAAVECLDGCIGRIAEALAKVGGEALITADHGNVEQMADHSTGQAHTAHTCEPVPFVYVGPRQVSLRDGGILSDVAPTVLTLLGLEQPPEMTGRSIASLN</sequence>
<evidence type="ECO:0000256" key="13">
    <source>
        <dbReference type="PIRSR" id="PIRSR001492-3"/>
    </source>
</evidence>
<dbReference type="GO" id="GO:0030145">
    <property type="term" value="F:manganese ion binding"/>
    <property type="evidence" value="ECO:0007669"/>
    <property type="project" value="UniProtKB-UniRule"/>
</dbReference>
<dbReference type="UniPathway" id="UPA00109">
    <property type="reaction ID" value="UER00186"/>
</dbReference>
<dbReference type="AlphaFoldDB" id="A0A1V0B3A7"/>
<dbReference type="STRING" id="1931241.BVH74_06455"/>
<dbReference type="InterPro" id="IPR017850">
    <property type="entry name" value="Alkaline_phosphatase_core_sf"/>
</dbReference>
<dbReference type="CDD" id="cd16010">
    <property type="entry name" value="iPGM"/>
    <property type="match status" value="1"/>
</dbReference>
<evidence type="ECO:0000256" key="9">
    <source>
        <dbReference type="ARBA" id="ARBA00071648"/>
    </source>
</evidence>
<feature type="binding site" evidence="10 13">
    <location>
        <position position="405"/>
    </location>
    <ligand>
        <name>Mn(2+)</name>
        <dbReference type="ChEBI" id="CHEBI:29035"/>
        <label>1</label>
    </ligand>
</feature>
<dbReference type="GO" id="GO:0005829">
    <property type="term" value="C:cytosol"/>
    <property type="evidence" value="ECO:0007669"/>
    <property type="project" value="TreeGrafter"/>
</dbReference>
<comment type="function">
    <text evidence="10">Catalyzes the interconversion of 2-phosphoglycerate and 3-phosphoglycerate.</text>
</comment>
<dbReference type="Gene3D" id="3.40.720.10">
    <property type="entry name" value="Alkaline Phosphatase, subunit A"/>
    <property type="match status" value="1"/>
</dbReference>
<dbReference type="Proteomes" id="UP000243488">
    <property type="component" value="Chromosome"/>
</dbReference>
<comment type="catalytic activity">
    <reaction evidence="1 10">
        <text>(2R)-2-phosphoglycerate = (2R)-3-phosphoglycerate</text>
        <dbReference type="Rhea" id="RHEA:15901"/>
        <dbReference type="ChEBI" id="CHEBI:58272"/>
        <dbReference type="ChEBI" id="CHEBI:58289"/>
        <dbReference type="EC" id="5.4.2.12"/>
    </reaction>
</comment>
<feature type="binding site" evidence="10 12">
    <location>
        <position position="194"/>
    </location>
    <ligand>
        <name>substrate</name>
    </ligand>
</feature>
<dbReference type="EMBL" id="CP020100">
    <property type="protein sequence ID" value="AQZ94418.1"/>
    <property type="molecule type" value="Genomic_DNA"/>
</dbReference>
<keyword evidence="5 10" id="KW-0479">Metal-binding</keyword>
<feature type="domain" description="Metalloenzyme" evidence="14">
    <location>
        <begin position="7"/>
        <end position="498"/>
    </location>
</feature>
<evidence type="ECO:0000313" key="16">
    <source>
        <dbReference type="EMBL" id="AQZ94418.1"/>
    </source>
</evidence>
<dbReference type="SUPFAM" id="SSF53649">
    <property type="entry name" value="Alkaline phosphatase-like"/>
    <property type="match status" value="1"/>
</dbReference>
<feature type="active site" description="Phosphoserine intermediate" evidence="10 11">
    <location>
        <position position="65"/>
    </location>
</feature>
<keyword evidence="7 10" id="KW-0464">Manganese</keyword>
<dbReference type="Pfam" id="PF01676">
    <property type="entry name" value="Metalloenzyme"/>
    <property type="match status" value="1"/>
</dbReference>
<evidence type="ECO:0000256" key="5">
    <source>
        <dbReference type="ARBA" id="ARBA00022723"/>
    </source>
</evidence>
<keyword evidence="6 10" id="KW-0324">Glycolysis</keyword>
<evidence type="ECO:0000259" key="14">
    <source>
        <dbReference type="Pfam" id="PF01676"/>
    </source>
</evidence>
<dbReference type="PANTHER" id="PTHR31637">
    <property type="entry name" value="2,3-BISPHOSPHOGLYCERATE-INDEPENDENT PHOSPHOGLYCERATE MUTASE"/>
    <property type="match status" value="1"/>
</dbReference>
<evidence type="ECO:0000256" key="10">
    <source>
        <dbReference type="HAMAP-Rule" id="MF_01038"/>
    </source>
</evidence>
<name>A0A1V0B3A7_9GAMM</name>
<evidence type="ECO:0000256" key="8">
    <source>
        <dbReference type="ARBA" id="ARBA00023235"/>
    </source>
</evidence>
<feature type="binding site" evidence="10 12">
    <location>
        <begin position="156"/>
        <end position="157"/>
    </location>
    <ligand>
        <name>substrate</name>
    </ligand>
</feature>
<accession>A0A1V0B3A7</accession>
<organism evidence="16 17">
    <name type="scientific">Halopseudomonas phragmitis</name>
    <dbReference type="NCBI Taxonomy" id="1931241"/>
    <lineage>
        <taxon>Bacteria</taxon>
        <taxon>Pseudomonadati</taxon>
        <taxon>Pseudomonadota</taxon>
        <taxon>Gammaproteobacteria</taxon>
        <taxon>Pseudomonadales</taxon>
        <taxon>Pseudomonadaceae</taxon>
        <taxon>Halopseudomonas</taxon>
    </lineage>
</organism>
<dbReference type="Pfam" id="PF06415">
    <property type="entry name" value="iPGM_N"/>
    <property type="match status" value="1"/>
</dbReference>
<dbReference type="InterPro" id="IPR005995">
    <property type="entry name" value="Pgm_bpd_ind"/>
</dbReference>
<evidence type="ECO:0000256" key="3">
    <source>
        <dbReference type="ARBA" id="ARBA00008819"/>
    </source>
</evidence>
<dbReference type="FunFam" id="3.40.720.10:FF:000001">
    <property type="entry name" value="2,3-bisphosphoglycerate-independent phosphoglycerate mutase"/>
    <property type="match status" value="1"/>
</dbReference>
<evidence type="ECO:0000313" key="17">
    <source>
        <dbReference type="Proteomes" id="UP000243488"/>
    </source>
</evidence>
<comment type="similarity">
    <text evidence="3 10">Belongs to the BPG-independent phosphoglycerate mutase family.</text>
</comment>
<dbReference type="NCBIfam" id="TIGR01307">
    <property type="entry name" value="pgm_bpd_ind"/>
    <property type="match status" value="1"/>
</dbReference>
<evidence type="ECO:0000256" key="4">
    <source>
        <dbReference type="ARBA" id="ARBA00012026"/>
    </source>
</evidence>
<evidence type="ECO:0000256" key="6">
    <source>
        <dbReference type="ARBA" id="ARBA00023152"/>
    </source>
</evidence>
<comment type="pathway">
    <text evidence="2 10">Carbohydrate degradation; glycolysis; pyruvate from D-glyceraldehyde 3-phosphate: step 3/5.</text>
</comment>
<feature type="binding site" evidence="10 12">
    <location>
        <position position="334"/>
    </location>
    <ligand>
        <name>substrate</name>
    </ligand>
</feature>
<dbReference type="RefSeq" id="WP_080049271.1">
    <property type="nucleotide sequence ID" value="NZ_CP020100.1"/>
</dbReference>
<feature type="binding site" evidence="10 12">
    <location>
        <position position="188"/>
    </location>
    <ligand>
        <name>substrate</name>
    </ligand>
</feature>
<evidence type="ECO:0000259" key="15">
    <source>
        <dbReference type="Pfam" id="PF06415"/>
    </source>
</evidence>
<evidence type="ECO:0000256" key="11">
    <source>
        <dbReference type="PIRSR" id="PIRSR001492-1"/>
    </source>
</evidence>
<dbReference type="PIRSF" id="PIRSF001492">
    <property type="entry name" value="IPGAM"/>
    <property type="match status" value="1"/>
</dbReference>
<gene>
    <name evidence="10" type="primary">gpmI</name>
    <name evidence="16" type="ORF">BVH74_06455</name>
</gene>
<proteinExistence type="inferred from homology"/>
<feature type="binding site" evidence="10 13">
    <location>
        <position position="461"/>
    </location>
    <ligand>
        <name>Mn(2+)</name>
        <dbReference type="ChEBI" id="CHEBI:29035"/>
        <label>1</label>
    </ligand>
</feature>
<feature type="binding site" evidence="10 12">
    <location>
        <begin position="260"/>
        <end position="263"/>
    </location>
    <ligand>
        <name>substrate</name>
    </ligand>
</feature>
<dbReference type="Gene3D" id="3.40.1450.10">
    <property type="entry name" value="BPG-independent phosphoglycerate mutase, domain B"/>
    <property type="match status" value="1"/>
</dbReference>
<dbReference type="FunFam" id="3.40.1450.10:FF:000001">
    <property type="entry name" value="2,3-bisphosphoglycerate-independent phosphoglycerate mutase"/>
    <property type="match status" value="1"/>
</dbReference>
<reference evidence="16 17" key="1">
    <citation type="submission" date="2017-03" db="EMBL/GenBank/DDBJ databases">
        <title>Complete genome sequence of the novel DNRA strain Pseudomonas sp. S-6-2 isolated from Chinese polluted river sediment. Journal of Biotechnology.</title>
        <authorList>
            <person name="Li J."/>
            <person name="Xiang F."/>
            <person name="Wang L."/>
            <person name="Xi L."/>
            <person name="Liu J."/>
        </authorList>
    </citation>
    <scope>NUCLEOTIDE SEQUENCE [LARGE SCALE GENOMIC DNA]</scope>
    <source>
        <strain evidence="16 17">S-6-2</strain>
    </source>
</reference>
<feature type="domain" description="BPG-independent PGAM N-terminal" evidence="15">
    <location>
        <begin position="85"/>
        <end position="297"/>
    </location>
</feature>
<dbReference type="GO" id="GO:0006007">
    <property type="term" value="P:glucose catabolic process"/>
    <property type="evidence" value="ECO:0007669"/>
    <property type="project" value="InterPro"/>
</dbReference>
<keyword evidence="8 10" id="KW-0413">Isomerase</keyword>
<feature type="binding site" evidence="10 12">
    <location>
        <position position="126"/>
    </location>
    <ligand>
        <name>substrate</name>
    </ligand>
</feature>
<dbReference type="GO" id="GO:0004619">
    <property type="term" value="F:phosphoglycerate mutase activity"/>
    <property type="evidence" value="ECO:0007669"/>
    <property type="project" value="UniProtKB-UniRule"/>
</dbReference>
<dbReference type="EC" id="5.4.2.12" evidence="4 10"/>
<dbReference type="GO" id="GO:0006096">
    <property type="term" value="P:glycolytic process"/>
    <property type="evidence" value="ECO:0007669"/>
    <property type="project" value="UniProtKB-UniRule"/>
</dbReference>
<comment type="cofactor">
    <cofactor evidence="10">
        <name>Mn(2+)</name>
        <dbReference type="ChEBI" id="CHEBI:29035"/>
    </cofactor>
    <text evidence="10">Binds 2 manganese ions per subunit.</text>
</comment>